<name>A0A9Q4KW90_9EURY</name>
<dbReference type="SUPFAM" id="SSF53448">
    <property type="entry name" value="Nucleotide-diphospho-sugar transferases"/>
    <property type="match status" value="1"/>
</dbReference>
<comment type="caution">
    <text evidence="2">The sequence shown here is derived from an EMBL/GenBank/DDBJ whole genome shotgun (WGS) entry which is preliminary data.</text>
</comment>
<organism evidence="2 3">
    <name type="scientific">Methanogenium marinum</name>
    <dbReference type="NCBI Taxonomy" id="348610"/>
    <lineage>
        <taxon>Archaea</taxon>
        <taxon>Methanobacteriati</taxon>
        <taxon>Methanobacteriota</taxon>
        <taxon>Stenosarchaea group</taxon>
        <taxon>Methanomicrobia</taxon>
        <taxon>Methanomicrobiales</taxon>
        <taxon>Methanomicrobiaceae</taxon>
        <taxon>Methanogenium</taxon>
    </lineage>
</organism>
<dbReference type="EMBL" id="JAKELO010000002">
    <property type="protein sequence ID" value="MDE4908886.1"/>
    <property type="molecule type" value="Genomic_DNA"/>
</dbReference>
<dbReference type="GO" id="GO:0006487">
    <property type="term" value="P:protein N-linked glycosylation"/>
    <property type="evidence" value="ECO:0007669"/>
    <property type="project" value="TreeGrafter"/>
</dbReference>
<keyword evidence="3" id="KW-1185">Reference proteome</keyword>
<reference evidence="2" key="1">
    <citation type="submission" date="2022-01" db="EMBL/GenBank/DDBJ databases">
        <title>Draft genome of Methanogenium marinum DSM 15558.</title>
        <authorList>
            <person name="Chen S.-C."/>
            <person name="You Y.-T."/>
        </authorList>
    </citation>
    <scope>NUCLEOTIDE SEQUENCE</scope>
    <source>
        <strain evidence="2">DSM 15558</strain>
    </source>
</reference>
<dbReference type="InterPro" id="IPR001173">
    <property type="entry name" value="Glyco_trans_2-like"/>
</dbReference>
<dbReference type="Gene3D" id="3.90.550.10">
    <property type="entry name" value="Spore Coat Polysaccharide Biosynthesis Protein SpsA, Chain A"/>
    <property type="match status" value="1"/>
</dbReference>
<dbReference type="AlphaFoldDB" id="A0A9Q4KW90"/>
<sequence length="235" mass="26776">MTEYEVCAILPVYNDRDALETAIPRSIEVLEGVTDSFLLAVAEDGSTDGSAEFVREWETKDSRVRLFHADERLGRGTALTRVIRAVDAEIVCYYDVDLATDMAHLPALIQAVRDGSDVATGSRLMPESDIVRTQGREVASQGYNLLVRTVLKSRLYDHQCGFKAFRRDRILPLLDTIEAPHWFWDTELLVRAQRKGFRITEIPVRWRTSDKTTVKFSDVYGMGTAIFHLRRHLND</sequence>
<accession>A0A9Q4KW90</accession>
<keyword evidence="2" id="KW-0808">Transferase</keyword>
<dbReference type="PANTHER" id="PTHR10859:SF105">
    <property type="entry name" value="DOLICHYL-PHOSPHATE BETA-D-MANNOSYLTRANSFERASE"/>
    <property type="match status" value="1"/>
</dbReference>
<proteinExistence type="predicted"/>
<dbReference type="InterPro" id="IPR029044">
    <property type="entry name" value="Nucleotide-diphossugar_trans"/>
</dbReference>
<evidence type="ECO:0000313" key="3">
    <source>
        <dbReference type="Proteomes" id="UP001143747"/>
    </source>
</evidence>
<dbReference type="RefSeq" id="WP_274925498.1">
    <property type="nucleotide sequence ID" value="NZ_JAKELO010000002.1"/>
</dbReference>
<dbReference type="Proteomes" id="UP001143747">
    <property type="component" value="Unassembled WGS sequence"/>
</dbReference>
<protein>
    <submittedName>
        <fullName evidence="2">Glycosyltransferase</fullName>
        <ecNumber evidence="2">2.4.-.-</ecNumber>
    </submittedName>
</protein>
<evidence type="ECO:0000259" key="1">
    <source>
        <dbReference type="Pfam" id="PF00535"/>
    </source>
</evidence>
<evidence type="ECO:0000313" key="2">
    <source>
        <dbReference type="EMBL" id="MDE4908886.1"/>
    </source>
</evidence>
<dbReference type="GO" id="GO:0016757">
    <property type="term" value="F:glycosyltransferase activity"/>
    <property type="evidence" value="ECO:0007669"/>
    <property type="project" value="UniProtKB-KW"/>
</dbReference>
<feature type="domain" description="Glycosyltransferase 2-like" evidence="1">
    <location>
        <begin position="8"/>
        <end position="168"/>
    </location>
</feature>
<dbReference type="PANTHER" id="PTHR10859">
    <property type="entry name" value="GLYCOSYL TRANSFERASE"/>
    <property type="match status" value="1"/>
</dbReference>
<dbReference type="Pfam" id="PF00535">
    <property type="entry name" value="Glycos_transf_2"/>
    <property type="match status" value="1"/>
</dbReference>
<dbReference type="EC" id="2.4.-.-" evidence="2"/>
<keyword evidence="2" id="KW-0328">Glycosyltransferase</keyword>
<gene>
    <name evidence="2" type="ORF">L0665_09735</name>
</gene>